<reference evidence="1" key="1">
    <citation type="submission" date="2020-09" db="EMBL/GenBank/DDBJ databases">
        <title>Brevundimonas sp. LVF2 isolated from a puddle in Goettingen, Germany.</title>
        <authorList>
            <person name="Friedrich I."/>
            <person name="Klassen A."/>
            <person name="Hannes N."/>
            <person name="Schneider D."/>
            <person name="Hertel R."/>
            <person name="Daniel R."/>
        </authorList>
    </citation>
    <scope>NUCLEOTIDE SEQUENCE</scope>
    <source>
        <strain evidence="1">LVF2</strain>
    </source>
</reference>
<evidence type="ECO:0000313" key="2">
    <source>
        <dbReference type="Proteomes" id="UP000663918"/>
    </source>
</evidence>
<protein>
    <submittedName>
        <fullName evidence="1">Uncharacterized protein</fullName>
    </submittedName>
</protein>
<proteinExistence type="predicted"/>
<accession>A0A975BYW0</accession>
<dbReference type="Pfam" id="PF19386">
    <property type="entry name" value="DUF5961"/>
    <property type="match status" value="1"/>
</dbReference>
<dbReference type="Proteomes" id="UP000663918">
    <property type="component" value="Chromosome"/>
</dbReference>
<evidence type="ECO:0000313" key="1">
    <source>
        <dbReference type="EMBL" id="QTC90283.1"/>
    </source>
</evidence>
<dbReference type="InterPro" id="IPR046005">
    <property type="entry name" value="DUF5961"/>
</dbReference>
<dbReference type="RefSeq" id="WP_207868705.1">
    <property type="nucleotide sequence ID" value="NZ_CP062222.1"/>
</dbReference>
<gene>
    <name evidence="1" type="ORF">IFJ75_13480</name>
</gene>
<dbReference type="AlphaFoldDB" id="A0A975BYW0"/>
<name>A0A975BYW0_9CAUL</name>
<organism evidence="1 2">
    <name type="scientific">Brevundimonas goettingensis</name>
    <dbReference type="NCBI Taxonomy" id="2774190"/>
    <lineage>
        <taxon>Bacteria</taxon>
        <taxon>Pseudomonadati</taxon>
        <taxon>Pseudomonadota</taxon>
        <taxon>Alphaproteobacteria</taxon>
        <taxon>Caulobacterales</taxon>
        <taxon>Caulobacteraceae</taxon>
        <taxon>Brevundimonas</taxon>
    </lineage>
</organism>
<dbReference type="KEGG" id="bgoe:IFJ75_13480"/>
<keyword evidence="2" id="KW-1185">Reference proteome</keyword>
<sequence>MTQAEPAARRFHVHARHTEGHNARVVEEVSFEAAAVAYVEDFSPPVTTEDDLSVIVRDVESGHEHCFRIDLETGDAAPCG</sequence>
<dbReference type="EMBL" id="CP062222">
    <property type="protein sequence ID" value="QTC90283.1"/>
    <property type="molecule type" value="Genomic_DNA"/>
</dbReference>